<dbReference type="InterPro" id="IPR009072">
    <property type="entry name" value="Histone-fold"/>
</dbReference>
<evidence type="ECO:0000313" key="11">
    <source>
        <dbReference type="Proteomes" id="UP001652628"/>
    </source>
</evidence>
<feature type="compositionally biased region" description="Polar residues" evidence="9">
    <location>
        <begin position="1270"/>
        <end position="1280"/>
    </location>
</feature>
<dbReference type="InterPro" id="IPR019787">
    <property type="entry name" value="Znf_PHD-finger"/>
</dbReference>
<evidence type="ECO:0000256" key="5">
    <source>
        <dbReference type="ARBA" id="ARBA00023015"/>
    </source>
</evidence>
<feature type="compositionally biased region" description="Basic and acidic residues" evidence="9">
    <location>
        <begin position="1207"/>
        <end position="1218"/>
    </location>
</feature>
<evidence type="ECO:0000256" key="8">
    <source>
        <dbReference type="PROSITE-ProRule" id="PRU00146"/>
    </source>
</evidence>
<protein>
    <submittedName>
        <fullName evidence="12">Uncharacterized protein Taf3 isoform X1</fullName>
    </submittedName>
</protein>
<dbReference type="GO" id="GO:0002039">
    <property type="term" value="F:p53 binding"/>
    <property type="evidence" value="ECO:0007669"/>
    <property type="project" value="TreeGrafter"/>
</dbReference>
<feature type="compositionally biased region" description="Polar residues" evidence="9">
    <location>
        <begin position="891"/>
        <end position="915"/>
    </location>
</feature>
<name>A0AB39ZVK4_DROSZ</name>
<evidence type="ECO:0000256" key="1">
    <source>
        <dbReference type="ARBA" id="ARBA00004123"/>
    </source>
</evidence>
<dbReference type="PANTHER" id="PTHR46452:SF1">
    <property type="entry name" value="TRANSCRIPTION INITIATION FACTOR TFIID SUBUNIT 3"/>
    <property type="match status" value="1"/>
</dbReference>
<keyword evidence="6" id="KW-0804">Transcription</keyword>
<evidence type="ECO:0000259" key="10">
    <source>
        <dbReference type="PROSITE" id="PS50016"/>
    </source>
</evidence>
<dbReference type="GO" id="GO:0046982">
    <property type="term" value="F:protein heterodimerization activity"/>
    <property type="evidence" value="ECO:0007669"/>
    <property type="project" value="InterPro"/>
</dbReference>
<feature type="domain" description="PHD-type" evidence="10">
    <location>
        <begin position="1389"/>
        <end position="1439"/>
    </location>
</feature>
<dbReference type="Gene3D" id="1.10.20.10">
    <property type="entry name" value="Histone, subunit A"/>
    <property type="match status" value="1"/>
</dbReference>
<dbReference type="CDD" id="cd15522">
    <property type="entry name" value="PHD_TAF3"/>
    <property type="match status" value="1"/>
</dbReference>
<keyword evidence="7" id="KW-0539">Nucleus</keyword>
<dbReference type="SMART" id="SM00249">
    <property type="entry name" value="PHD"/>
    <property type="match status" value="1"/>
</dbReference>
<feature type="compositionally biased region" description="Basic residues" evidence="9">
    <location>
        <begin position="346"/>
        <end position="357"/>
    </location>
</feature>
<feature type="region of interest" description="Disordered" evidence="9">
    <location>
        <begin position="860"/>
        <end position="928"/>
    </location>
</feature>
<feature type="region of interest" description="Disordered" evidence="9">
    <location>
        <begin position="456"/>
        <end position="487"/>
    </location>
</feature>
<sequence>MADKYASDLALVVIAQITQTIGYSCTLSAPLELLQDIMQKFTQEFARDLHCNMEHANRIEPSLRDAQLSMKNLNINVQELLDYIGNVEPVGFTRDVPQFPIRKAVNMNFLKPGSAETLTRPVYIFEYLPPMQDPEPRETQAEAHKEFVQKLEFVSKAEFDATSPVDKLGTNQIDSHSPNAVINFPSNSFDSDVGRSVREMSSVVMTTGGFISPAIEGKLPEAFIPDIIEKFKGLDAPPPSLIAINHLEHSEKELVTCEKEAAVNSRKVIPPQYSETKKVNQNAALLTSENAEPSLLFSPNNPPMASALSAAISKKNRKQKPDLTGEPGQRDKSYNFLGKSQEKSQRKALKMYQKHSKNQNDTSNTQMLHMKKSKKRVNRGNSLSDPNRVHIEKMLKKQAKHKQKSVQLDLDGKNYLQHSQTISDFPIEANLNTENSIPVDIPSAAPVVMKQIENDSQSSVFPVQPGGTQQSQVSLPSKKNASEPERSKLDIFKKISKPRTPRQDGGAISVPPGIGVRVFGSTITAPPLISLPSGTTITPTPSVGLNPENANVPNMKINQYGVLGQTPSSPKADVEMSIIDSMKPKKRGRKPGGKNLVKQINFTSHSLMESAKKEKSSHVIALPLASSTMLLSQNSLNVSMPTEPLNLCNTDQASIEYIPNFHAKDKKERKKYKLKYDSNLPQNLKELNKVYSPETTSSTLTNSIHLLKQKNETACPDPYMTVSNTLSNSSMYPGSQTGMVPLLPLLHFPPRPGLIPSGPGLFPAVTGLVGFGNNNNRVGIAPFIAYPGSEGSVADTVRCPPIKDSADTGTDQFLRRSAQMDLQIDRNYCNVAPLVPDSMKFSDCKPVTCGNSDMENTFAPQAPPKFKSRPLVQASGNLGDPIEVSDDSDESIQNRQLVQNRSPLPSPNNARASLVQSQSQSFAPPSSLCEDKNQLDLRNTMSNSSSSEAIKKLKKSVKLNLPDVKNIIHTAAPQSSFPQFNLPNFIGGDKFSLAGGADLIPLARIDCGSAYSSQKVPSSSLTGGVASGVNPILPNHISEDQQFMPTFSNYDDITITPTGALSVDLKVRKHHKKPKKIKDGKIKKKKDKKDKSKRKDRAGIASYKSDRKIKGLDKKQKKEKKKDKEKQILIHIPDVDEFPRAPLINNLDHASTQSVPVSTPVMKSSPKPIKSPITATCAMSPKIQQPQCQIPKLTLKLSGKSTTFPSLEKEKDTLDTGKVKPQTILPVEKKERERDNSPELARFSPLVTGPPKSKQSDTHLLGISNAGPLLSNSSVNSTQVIPEPSPIPTRTSQISISQTSSSSAGWLSNPSNSNAASSTLSASSVLLPQQLMLSSNTIINNFSSVTTSSGGSAPKTGLFSSPANIPEENSHIAETSRPSSYVDAEGNRIWICPACGKVDDGSAMIGCDGCDAWYHWICVGITFAPKDNDDWFCRVCVTKKRVHGSEKKKRRNKKK</sequence>
<evidence type="ECO:0000256" key="9">
    <source>
        <dbReference type="SAM" id="MobiDB-lite"/>
    </source>
</evidence>
<dbReference type="Pfam" id="PF07524">
    <property type="entry name" value="Bromo_TP"/>
    <property type="match status" value="1"/>
</dbReference>
<feature type="compositionally biased region" description="Basic and acidic residues" evidence="9">
    <location>
        <begin position="1227"/>
        <end position="1237"/>
    </location>
</feature>
<dbReference type="GO" id="GO:0008270">
    <property type="term" value="F:zinc ion binding"/>
    <property type="evidence" value="ECO:0007669"/>
    <property type="project" value="UniProtKB-KW"/>
</dbReference>
<dbReference type="SMART" id="SM00576">
    <property type="entry name" value="BTP"/>
    <property type="match status" value="1"/>
</dbReference>
<dbReference type="GO" id="GO:0005669">
    <property type="term" value="C:transcription factor TFIID complex"/>
    <property type="evidence" value="ECO:0007669"/>
    <property type="project" value="TreeGrafter"/>
</dbReference>
<evidence type="ECO:0000256" key="3">
    <source>
        <dbReference type="ARBA" id="ARBA00022771"/>
    </source>
</evidence>
<feature type="compositionally biased region" description="Basic residues" evidence="9">
    <location>
        <begin position="369"/>
        <end position="378"/>
    </location>
</feature>
<dbReference type="InterPro" id="IPR001965">
    <property type="entry name" value="Znf_PHD"/>
</dbReference>
<dbReference type="PANTHER" id="PTHR46452">
    <property type="entry name" value="TRANSCRIPTION INITIATION FACTOR TFIID SUBUNIT 3"/>
    <property type="match status" value="1"/>
</dbReference>
<dbReference type="GeneID" id="108020401"/>
<dbReference type="InterPro" id="IPR019786">
    <property type="entry name" value="Zinc_finger_PHD-type_CS"/>
</dbReference>
<dbReference type="RefSeq" id="XP_016944176.2">
    <property type="nucleotide sequence ID" value="XM_017088687.4"/>
</dbReference>
<feature type="compositionally biased region" description="Basic residues" evidence="9">
    <location>
        <begin position="1067"/>
        <end position="1096"/>
    </location>
</feature>
<keyword evidence="11" id="KW-1185">Reference proteome</keyword>
<proteinExistence type="predicted"/>
<keyword evidence="4" id="KW-0862">Zinc</keyword>
<feature type="compositionally biased region" description="Basic and acidic residues" evidence="9">
    <location>
        <begin position="1104"/>
        <end position="1126"/>
    </location>
</feature>
<dbReference type="PROSITE" id="PS50016">
    <property type="entry name" value="ZF_PHD_2"/>
    <property type="match status" value="1"/>
</dbReference>
<dbReference type="PROSITE" id="PS01359">
    <property type="entry name" value="ZF_PHD_1"/>
    <property type="match status" value="1"/>
</dbReference>
<evidence type="ECO:0000256" key="4">
    <source>
        <dbReference type="ARBA" id="ARBA00022833"/>
    </source>
</evidence>
<evidence type="ECO:0000256" key="2">
    <source>
        <dbReference type="ARBA" id="ARBA00022723"/>
    </source>
</evidence>
<evidence type="ECO:0000313" key="12">
    <source>
        <dbReference type="RefSeq" id="XP_016944176.2"/>
    </source>
</evidence>
<accession>A0AB39ZVK4</accession>
<gene>
    <name evidence="12" type="primary">Taf3</name>
</gene>
<dbReference type="InterPro" id="IPR011011">
    <property type="entry name" value="Znf_FYVE_PHD"/>
</dbReference>
<comment type="subcellular location">
    <subcellularLocation>
        <location evidence="1">Nucleus</location>
    </subcellularLocation>
</comment>
<reference evidence="12" key="1">
    <citation type="submission" date="2025-08" db="UniProtKB">
        <authorList>
            <consortium name="RefSeq"/>
        </authorList>
    </citation>
    <scope>IDENTIFICATION</scope>
</reference>
<keyword evidence="5" id="KW-0805">Transcription regulation</keyword>
<evidence type="ECO:0000256" key="7">
    <source>
        <dbReference type="ARBA" id="ARBA00023242"/>
    </source>
</evidence>
<feature type="region of interest" description="Disordered" evidence="9">
    <location>
        <begin position="1206"/>
        <end position="1296"/>
    </location>
</feature>
<dbReference type="GO" id="GO:0045944">
    <property type="term" value="P:positive regulation of transcription by RNA polymerase II"/>
    <property type="evidence" value="ECO:0007669"/>
    <property type="project" value="TreeGrafter"/>
</dbReference>
<dbReference type="InterPro" id="IPR013083">
    <property type="entry name" value="Znf_RING/FYVE/PHD"/>
</dbReference>
<keyword evidence="3 8" id="KW-0863">Zinc-finger</keyword>
<feature type="region of interest" description="Disordered" evidence="9">
    <location>
        <begin position="1067"/>
        <end position="1126"/>
    </location>
</feature>
<dbReference type="Proteomes" id="UP001652628">
    <property type="component" value="Chromosome 4"/>
</dbReference>
<feature type="compositionally biased region" description="Basic and acidic residues" evidence="9">
    <location>
        <begin position="319"/>
        <end position="333"/>
    </location>
</feature>
<dbReference type="InterPro" id="IPR006565">
    <property type="entry name" value="BTP"/>
</dbReference>
<keyword evidence="2" id="KW-0479">Metal-binding</keyword>
<dbReference type="Pfam" id="PF00628">
    <property type="entry name" value="PHD"/>
    <property type="match status" value="1"/>
</dbReference>
<organism evidence="11 12">
    <name type="scientific">Drosophila suzukii</name>
    <name type="common">Spotted-wing drosophila fruit fly</name>
    <dbReference type="NCBI Taxonomy" id="28584"/>
    <lineage>
        <taxon>Eukaryota</taxon>
        <taxon>Metazoa</taxon>
        <taxon>Ecdysozoa</taxon>
        <taxon>Arthropoda</taxon>
        <taxon>Hexapoda</taxon>
        <taxon>Insecta</taxon>
        <taxon>Pterygota</taxon>
        <taxon>Neoptera</taxon>
        <taxon>Endopterygota</taxon>
        <taxon>Diptera</taxon>
        <taxon>Brachycera</taxon>
        <taxon>Muscomorpha</taxon>
        <taxon>Ephydroidea</taxon>
        <taxon>Drosophilidae</taxon>
        <taxon>Drosophila</taxon>
        <taxon>Sophophora</taxon>
    </lineage>
</organism>
<dbReference type="Gene3D" id="3.30.40.10">
    <property type="entry name" value="Zinc/RING finger domain, C3HC4 (zinc finger)"/>
    <property type="match status" value="1"/>
</dbReference>
<dbReference type="SUPFAM" id="SSF57903">
    <property type="entry name" value="FYVE/PHD zinc finger"/>
    <property type="match status" value="1"/>
</dbReference>
<dbReference type="CTD" id="83860"/>
<feature type="compositionally biased region" description="Polar residues" evidence="9">
    <location>
        <begin position="456"/>
        <end position="479"/>
    </location>
</feature>
<dbReference type="PROSITE" id="PS51257">
    <property type="entry name" value="PROKAR_LIPOPROTEIN"/>
    <property type="match status" value="1"/>
</dbReference>
<evidence type="ECO:0000256" key="6">
    <source>
        <dbReference type="ARBA" id="ARBA00023163"/>
    </source>
</evidence>
<feature type="region of interest" description="Disordered" evidence="9">
    <location>
        <begin position="312"/>
        <end position="388"/>
    </location>
</feature>